<keyword evidence="8" id="KW-0460">Magnesium</keyword>
<gene>
    <name evidence="13" type="ORF">RZN69_05945</name>
</gene>
<dbReference type="PRINTS" id="PR00418">
    <property type="entry name" value="TPI2FAMILY"/>
</dbReference>
<dbReference type="Pfam" id="PF01751">
    <property type="entry name" value="Toprim"/>
    <property type="match status" value="1"/>
</dbReference>
<dbReference type="GO" id="GO:0005524">
    <property type="term" value="F:ATP binding"/>
    <property type="evidence" value="ECO:0007669"/>
    <property type="project" value="UniProtKB-KW"/>
</dbReference>
<keyword evidence="14" id="KW-1185">Reference proteome</keyword>
<evidence type="ECO:0000256" key="4">
    <source>
        <dbReference type="ARBA" id="ARBA00012895"/>
    </source>
</evidence>
<evidence type="ECO:0000256" key="3">
    <source>
        <dbReference type="ARBA" id="ARBA00010708"/>
    </source>
</evidence>
<proteinExistence type="inferred from homology"/>
<evidence type="ECO:0000259" key="12">
    <source>
        <dbReference type="PROSITE" id="PS50880"/>
    </source>
</evidence>
<dbReference type="InterPro" id="IPR018522">
    <property type="entry name" value="TopoIIA_CS"/>
</dbReference>
<dbReference type="FunFam" id="3.30.230.10:FF:000005">
    <property type="entry name" value="DNA gyrase subunit B"/>
    <property type="match status" value="1"/>
</dbReference>
<dbReference type="Pfam" id="PF00204">
    <property type="entry name" value="DNA_gyraseB"/>
    <property type="match status" value="1"/>
</dbReference>
<evidence type="ECO:0000256" key="2">
    <source>
        <dbReference type="ARBA" id="ARBA00001946"/>
    </source>
</evidence>
<dbReference type="Gene3D" id="3.40.50.670">
    <property type="match status" value="2"/>
</dbReference>
<dbReference type="GO" id="GO:0006265">
    <property type="term" value="P:DNA topological change"/>
    <property type="evidence" value="ECO:0007669"/>
    <property type="project" value="InterPro"/>
</dbReference>
<dbReference type="PANTHER" id="PTHR45866:SF1">
    <property type="entry name" value="DNA GYRASE SUBUNIT B, MITOCHONDRIAL"/>
    <property type="match status" value="1"/>
</dbReference>
<dbReference type="SMART" id="SM00387">
    <property type="entry name" value="HATPase_c"/>
    <property type="match status" value="1"/>
</dbReference>
<evidence type="ECO:0000256" key="5">
    <source>
        <dbReference type="ARBA" id="ARBA00022723"/>
    </source>
</evidence>
<dbReference type="CDD" id="cd00822">
    <property type="entry name" value="TopoII_Trans_DNA_gyrase"/>
    <property type="match status" value="1"/>
</dbReference>
<keyword evidence="5" id="KW-0479">Metal-binding</keyword>
<comment type="catalytic activity">
    <reaction evidence="1">
        <text>ATP-dependent breakage, passage and rejoining of double-stranded DNA.</text>
        <dbReference type="EC" id="5.6.2.2"/>
    </reaction>
</comment>
<dbReference type="NCBIfam" id="NF011501">
    <property type="entry name" value="PRK14939.1"/>
    <property type="match status" value="1"/>
</dbReference>
<keyword evidence="7" id="KW-0067">ATP-binding</keyword>
<dbReference type="InterPro" id="IPR006171">
    <property type="entry name" value="TOPRIM_dom"/>
</dbReference>
<dbReference type="InterPro" id="IPR002288">
    <property type="entry name" value="DNA_gyrase_B_C"/>
</dbReference>
<keyword evidence="11" id="KW-0413">Isomerase</keyword>
<dbReference type="AlphaFoldDB" id="A0AAQ3LC13"/>
<dbReference type="Pfam" id="PF02518">
    <property type="entry name" value="HATPase_c"/>
    <property type="match status" value="1"/>
</dbReference>
<dbReference type="InterPro" id="IPR014721">
    <property type="entry name" value="Ribsml_uS5_D2-typ_fold_subgr"/>
</dbReference>
<name>A0AAQ3LC13_9BACT</name>
<dbReference type="InterPro" id="IPR013506">
    <property type="entry name" value="Topo_IIA_bsu_dom2"/>
</dbReference>
<dbReference type="InterPro" id="IPR020568">
    <property type="entry name" value="Ribosomal_Su5_D2-typ_SF"/>
</dbReference>
<dbReference type="GO" id="GO:0046872">
    <property type="term" value="F:metal ion binding"/>
    <property type="evidence" value="ECO:0007669"/>
    <property type="project" value="UniProtKB-KW"/>
</dbReference>
<dbReference type="GO" id="GO:0003918">
    <property type="term" value="F:DNA topoisomerase type II (double strand cut, ATP-hydrolyzing) activity"/>
    <property type="evidence" value="ECO:0007669"/>
    <property type="project" value="UniProtKB-EC"/>
</dbReference>
<dbReference type="EC" id="5.6.2.2" evidence="4"/>
<protein>
    <recommendedName>
        <fullName evidence="4">DNA topoisomerase (ATP-hydrolyzing)</fullName>
        <ecNumber evidence="4">5.6.2.2</ecNumber>
    </recommendedName>
</protein>
<dbReference type="InterPro" id="IPR013759">
    <property type="entry name" value="Topo_IIA_B_C"/>
</dbReference>
<sequence>MANKDRIDKKLNHNDYNALKIIKLEGLEGIRKRPDMYVGDAKTRGLHHCISELIDNSIDEAIAGYCKNITITLQKDGSCSVEDDGRGIPVDIHPQYQKPAIELVLSDLHAGAKFEGDAYISSGGLHGVGAKCVNALSKSFEARVYRDGTEYFISFSKGYMTNPLVVVGSTKKRGTKITFLPDPSIFECDCEFSWKTVTNRLKELSYLNPGICLISKDERNSTSETFKSKDGISEFVRWLNRSKQALHASPILLSGKEKAFEYSKVPISVDVAIQYNDSFNEQVLAFANSISNIEGGTHLTGFRSSLTRGINQYARSAGLIKDKDPAITGEDVREGLTAVIAVKVPEARFEGQTKTKLANAEVEGVVQRIIGEKLKLFFEMKPSIAKKIVEKGLSAARARDAARKAKETVRKKSMLGGGLPGNLAGCSEKNPELCELFIVEGDSAGGSAKQGRDRRFQAILPLFGKPLNVEKASLEKTLTNKNIRLLTSAIGTGIGSKGDGAFDLSKARYRKIILMADADVDGSHIMTLYLTFFYRFMRPLIDNGYIYIAQPPLYRVTKRKQDRYITNDAEMNRELLKIGCENVELERSSDSRRFSPAKLGKILELLFDLEQLSQGIIRYGCPLDDYLLKFDAKSQSMPQFIVRIRTNNDEVFQFLQNDDERIRFATQMDFSDVFSNVMVQETTVDGRTVQQRVSIYEIFEADQIGKVLKELRNEGIEVSNPIEANTSYKLTVNDHKDKSTIVVESISKLPAIIRKLVRKHIKVQRFKGLGEMNAKQLFETTMDPSKRSLMQVSIDDAAAADQVFSMLMGEDVAQRRTFIEDNALNVSVT</sequence>
<evidence type="ECO:0000256" key="9">
    <source>
        <dbReference type="ARBA" id="ARBA00023029"/>
    </source>
</evidence>
<dbReference type="NCBIfam" id="NF004189">
    <property type="entry name" value="PRK05644.1"/>
    <property type="match status" value="1"/>
</dbReference>
<dbReference type="KEGG" id="puo:RZN69_05945"/>
<dbReference type="Proteomes" id="UP001304300">
    <property type="component" value="Chromosome"/>
</dbReference>
<dbReference type="SUPFAM" id="SSF56719">
    <property type="entry name" value="Type II DNA topoisomerase"/>
    <property type="match status" value="1"/>
</dbReference>
<evidence type="ECO:0000256" key="10">
    <source>
        <dbReference type="ARBA" id="ARBA00023125"/>
    </source>
</evidence>
<evidence type="ECO:0000256" key="11">
    <source>
        <dbReference type="ARBA" id="ARBA00023235"/>
    </source>
</evidence>
<evidence type="ECO:0000256" key="7">
    <source>
        <dbReference type="ARBA" id="ARBA00022840"/>
    </source>
</evidence>
<evidence type="ECO:0000313" key="13">
    <source>
        <dbReference type="EMBL" id="WOO42626.1"/>
    </source>
</evidence>
<keyword evidence="9" id="KW-0799">Topoisomerase</keyword>
<dbReference type="GO" id="GO:0003677">
    <property type="term" value="F:DNA binding"/>
    <property type="evidence" value="ECO:0007669"/>
    <property type="project" value="UniProtKB-KW"/>
</dbReference>
<dbReference type="SUPFAM" id="SSF55874">
    <property type="entry name" value="ATPase domain of HSP90 chaperone/DNA topoisomerase II/histidine kinase"/>
    <property type="match status" value="1"/>
</dbReference>
<dbReference type="InterPro" id="IPR001241">
    <property type="entry name" value="Topo_IIA"/>
</dbReference>
<dbReference type="InterPro" id="IPR003594">
    <property type="entry name" value="HATPase_dom"/>
</dbReference>
<accession>A0AAQ3LC13</accession>
<evidence type="ECO:0000256" key="6">
    <source>
        <dbReference type="ARBA" id="ARBA00022741"/>
    </source>
</evidence>
<dbReference type="SMART" id="SM00433">
    <property type="entry name" value="TOP2c"/>
    <property type="match status" value="1"/>
</dbReference>
<dbReference type="InterPro" id="IPR013760">
    <property type="entry name" value="Topo_IIA-like_dom_sf"/>
</dbReference>
<evidence type="ECO:0000256" key="8">
    <source>
        <dbReference type="ARBA" id="ARBA00022842"/>
    </source>
</evidence>
<dbReference type="CDD" id="cd16928">
    <property type="entry name" value="HATPase_GyrB-like"/>
    <property type="match status" value="1"/>
</dbReference>
<evidence type="ECO:0000313" key="14">
    <source>
        <dbReference type="Proteomes" id="UP001304300"/>
    </source>
</evidence>
<reference evidence="13 14" key="1">
    <citation type="submission" date="2023-10" db="EMBL/GenBank/DDBJ databases">
        <title>Rubellicoccus peritrichatus gen. nov., sp. nov., isolated from an algae of coral reef tank.</title>
        <authorList>
            <person name="Luo J."/>
        </authorList>
    </citation>
    <scope>NUCLEOTIDE SEQUENCE [LARGE SCALE GENOMIC DNA]</scope>
    <source>
        <strain evidence="13 14">CR14</strain>
    </source>
</reference>
<dbReference type="SUPFAM" id="SSF54211">
    <property type="entry name" value="Ribosomal protein S5 domain 2-like"/>
    <property type="match status" value="1"/>
</dbReference>
<dbReference type="InterPro" id="IPR036890">
    <property type="entry name" value="HATPase_C_sf"/>
</dbReference>
<dbReference type="InterPro" id="IPR000565">
    <property type="entry name" value="Topo_IIA_B"/>
</dbReference>
<dbReference type="PRINTS" id="PR01159">
    <property type="entry name" value="DNAGYRASEB"/>
</dbReference>
<dbReference type="RefSeq" id="WP_317835151.1">
    <property type="nucleotide sequence ID" value="NZ_CP136920.1"/>
</dbReference>
<dbReference type="PROSITE" id="PS00177">
    <property type="entry name" value="TOPOISOMERASE_II"/>
    <property type="match status" value="1"/>
</dbReference>
<evidence type="ECO:0000256" key="1">
    <source>
        <dbReference type="ARBA" id="ARBA00000185"/>
    </source>
</evidence>
<comment type="cofactor">
    <cofactor evidence="2">
        <name>Mg(2+)</name>
        <dbReference type="ChEBI" id="CHEBI:18420"/>
    </cofactor>
</comment>
<keyword evidence="10" id="KW-0238">DNA-binding</keyword>
<dbReference type="Pfam" id="PF00986">
    <property type="entry name" value="DNA_gyraseB_C"/>
    <property type="match status" value="1"/>
</dbReference>
<dbReference type="EMBL" id="CP136920">
    <property type="protein sequence ID" value="WOO42626.1"/>
    <property type="molecule type" value="Genomic_DNA"/>
</dbReference>
<dbReference type="PANTHER" id="PTHR45866">
    <property type="entry name" value="DNA GYRASE/TOPOISOMERASE SUBUNIT B"/>
    <property type="match status" value="1"/>
</dbReference>
<comment type="similarity">
    <text evidence="3">Belongs to the type II topoisomerase GyrB family.</text>
</comment>
<dbReference type="PROSITE" id="PS50880">
    <property type="entry name" value="TOPRIM"/>
    <property type="match status" value="1"/>
</dbReference>
<dbReference type="Gene3D" id="3.30.565.10">
    <property type="entry name" value="Histidine kinase-like ATPase, C-terminal domain"/>
    <property type="match status" value="1"/>
</dbReference>
<feature type="domain" description="Toprim" evidence="12">
    <location>
        <begin position="434"/>
        <end position="552"/>
    </location>
</feature>
<keyword evidence="6" id="KW-0547">Nucleotide-binding</keyword>
<organism evidence="13 14">
    <name type="scientific">Rubellicoccus peritrichatus</name>
    <dbReference type="NCBI Taxonomy" id="3080537"/>
    <lineage>
        <taxon>Bacteria</taxon>
        <taxon>Pseudomonadati</taxon>
        <taxon>Verrucomicrobiota</taxon>
        <taxon>Opitutia</taxon>
        <taxon>Puniceicoccales</taxon>
        <taxon>Cerasicoccaceae</taxon>
        <taxon>Rubellicoccus</taxon>
    </lineage>
</organism>
<dbReference type="Gene3D" id="3.30.230.10">
    <property type="match status" value="1"/>
</dbReference>